<evidence type="ECO:0000313" key="4">
    <source>
        <dbReference type="Proteomes" id="UP001352263"/>
    </source>
</evidence>
<dbReference type="SUPFAM" id="SSF56176">
    <property type="entry name" value="FAD-binding/transporter-associated domain-like"/>
    <property type="match status" value="1"/>
</dbReference>
<dbReference type="PROSITE" id="PS51387">
    <property type="entry name" value="FAD_PCMH"/>
    <property type="match status" value="1"/>
</dbReference>
<dbReference type="PANTHER" id="PTHR43762">
    <property type="entry name" value="L-GULONOLACTONE OXIDASE"/>
    <property type="match status" value="1"/>
</dbReference>
<name>A0ABU6JGX4_9BURK</name>
<dbReference type="InterPro" id="IPR016166">
    <property type="entry name" value="FAD-bd_PCMH"/>
</dbReference>
<evidence type="ECO:0000313" key="3">
    <source>
        <dbReference type="EMBL" id="MEC4722911.1"/>
    </source>
</evidence>
<dbReference type="InterPro" id="IPR016169">
    <property type="entry name" value="FAD-bd_PCMH_sub2"/>
</dbReference>
<accession>A0ABU6JGX4</accession>
<sequence length="439" mass="47891">MLISGWGRYPVVDARIERPSTYAQASLLLDREEAVARIARGMGRSYGDSALAGNIVEMRRLDHFLHFDESTGALRCSAGVTLADILSVFVPRGWTLPVVPGTRFVSVGGAIASDVHGKNHHRSGCFSEYVDELVLLTGDGMTRACSRSSHADLFQATCGGLGLTGIVLEACIRLVRINSTLIEQTTYKAAGLDEALDLFDTHHAATYSVAWIDCLATGKAMGRSLVMTGEPSAKAMPAGRAGSQPAAPLGVPMDMPSALLNRYSIQAFNTLYYQRVREAETRQQVPYEKFFFPLDGIHGWNRLYGRNGFVQYQFVLPKAAGKQAMKAILQRITASRRGSFLAVLKALGPHNGNPLSFPLEGHTLALDFKMEAGVLALLDELDAMVNDHGGRVYLAKDARMSAAAFRSQYSRWEGFQAIREHYGAIGRFASLQSKRLGLD</sequence>
<dbReference type="PANTHER" id="PTHR43762:SF1">
    <property type="entry name" value="D-ARABINONO-1,4-LACTONE OXIDASE"/>
    <property type="match status" value="1"/>
</dbReference>
<comment type="caution">
    <text evidence="3">The sequence shown here is derived from an EMBL/GenBank/DDBJ whole genome shotgun (WGS) entry which is preliminary data.</text>
</comment>
<dbReference type="RefSeq" id="WP_326509537.1">
    <property type="nucleotide sequence ID" value="NZ_JAWIIV010000039.1"/>
</dbReference>
<organism evidence="3 4">
    <name type="scientific">Noviherbaspirillum album</name>
    <dbReference type="NCBI Taxonomy" id="3080276"/>
    <lineage>
        <taxon>Bacteria</taxon>
        <taxon>Pseudomonadati</taxon>
        <taxon>Pseudomonadota</taxon>
        <taxon>Betaproteobacteria</taxon>
        <taxon>Burkholderiales</taxon>
        <taxon>Oxalobacteraceae</taxon>
        <taxon>Noviherbaspirillum</taxon>
    </lineage>
</organism>
<dbReference type="Proteomes" id="UP001352263">
    <property type="component" value="Unassembled WGS sequence"/>
</dbReference>
<evidence type="ECO:0000256" key="1">
    <source>
        <dbReference type="ARBA" id="ARBA00022827"/>
    </source>
</evidence>
<dbReference type="Gene3D" id="3.30.465.10">
    <property type="match status" value="1"/>
</dbReference>
<dbReference type="EMBL" id="JAWIIV010000039">
    <property type="protein sequence ID" value="MEC4722911.1"/>
    <property type="molecule type" value="Genomic_DNA"/>
</dbReference>
<reference evidence="3 4" key="1">
    <citation type="submission" date="2023-10" db="EMBL/GenBank/DDBJ databases">
        <title>Noviherbaspirillum sp. CPCC 100848 genome assembly.</title>
        <authorList>
            <person name="Li X.Y."/>
            <person name="Fang X.M."/>
        </authorList>
    </citation>
    <scope>NUCLEOTIDE SEQUENCE [LARGE SCALE GENOMIC DNA]</scope>
    <source>
        <strain evidence="3 4">CPCC 100848</strain>
    </source>
</reference>
<proteinExistence type="predicted"/>
<keyword evidence="1" id="KW-0274">FAD</keyword>
<dbReference type="Pfam" id="PF01565">
    <property type="entry name" value="FAD_binding_4"/>
    <property type="match status" value="1"/>
</dbReference>
<dbReference type="InterPro" id="IPR036318">
    <property type="entry name" value="FAD-bd_PCMH-like_sf"/>
</dbReference>
<dbReference type="InterPro" id="IPR010031">
    <property type="entry name" value="FAD_lactone_oxidase-like"/>
</dbReference>
<gene>
    <name evidence="3" type="ORF">RY831_27510</name>
</gene>
<evidence type="ECO:0000259" key="2">
    <source>
        <dbReference type="PROSITE" id="PS51387"/>
    </source>
</evidence>
<feature type="domain" description="FAD-binding PCMH-type" evidence="2">
    <location>
        <begin position="9"/>
        <end position="177"/>
    </location>
</feature>
<protein>
    <submittedName>
        <fullName evidence="3">FAD-binding oxidoreductase</fullName>
    </submittedName>
</protein>
<keyword evidence="4" id="KW-1185">Reference proteome</keyword>
<keyword evidence="1" id="KW-0285">Flavoprotein</keyword>
<dbReference type="InterPro" id="IPR006094">
    <property type="entry name" value="Oxid_FAD_bind_N"/>
</dbReference>